<accession>A0A5P3MSR8</accession>
<evidence type="ECO:0000313" key="2">
    <source>
        <dbReference type="EMBL" id="QEY24652.1"/>
    </source>
</evidence>
<proteinExistence type="predicted"/>
<evidence type="ECO:0000313" key="3">
    <source>
        <dbReference type="Proteomes" id="UP000325536"/>
    </source>
</evidence>
<name>A0A5P3MSR8_NEIAN</name>
<dbReference type="AlphaFoldDB" id="A0A5P3MSR8"/>
<dbReference type="InterPro" id="IPR018891">
    <property type="entry name" value="AIPR_C"/>
</dbReference>
<evidence type="ECO:0000259" key="1">
    <source>
        <dbReference type="Pfam" id="PF10592"/>
    </source>
</evidence>
<feature type="domain" description="Abortive phage infection protein C-terminal" evidence="1">
    <location>
        <begin position="240"/>
        <end position="508"/>
    </location>
</feature>
<organism evidence="2 3">
    <name type="scientific">Neisseria animalis</name>
    <dbReference type="NCBI Taxonomy" id="492"/>
    <lineage>
        <taxon>Bacteria</taxon>
        <taxon>Pseudomonadati</taxon>
        <taxon>Pseudomonadota</taxon>
        <taxon>Betaproteobacteria</taxon>
        <taxon>Neisseriales</taxon>
        <taxon>Neisseriaceae</taxon>
        <taxon>Neisseria</taxon>
    </lineage>
</organism>
<sequence length="558" mass="63975">MDFTASIIEQQILGLDDETKQMLRDELNLGTDENKLKSIYFLYYSVRALLDLDREEIIECIVDGGQDFGVDAIYVSSPEESELPITIIQAKYTQNLAGNSNFPENGIKDMLNALRYLFDPYIELGAVNNRLRTKIEQIRSMIRDGNIPKIRAIALNNGLKWNDAAQEQINLSSFNQQVTWEHVNHDTLFNLLKNTEKVDADLPLIGKAIVEDMNFSRVCIGRMSVNKVASLIEQYGDRLLERNVRRYLGLQGNRVNNDIHTTLEKDPDNFYFLNNGLTLVCKNFNYNALQQDNFTIKVKDLQIVNGGQTSMTLHRYLQTHGVLSDNASVLVRIYALPDEQYENYVNKITHATNNQNPVDLKDLRANDEKQLQLEEGIQGLGYAYHRKRSTTNVRAGDITSGTAAEAILSVIVQLPHQAKFRTSEHFGKFYEKIFFKELNAAQTIIAVQIYRFTEARRKKLLDADKLFVRYASCFLSMQMAKKLVTQKELASFKDIDHRNFQQVKDMLDANIDAYFDQAVQDIDTALKDLYNPSYESQVSLQQLSATFRRADLIELLNR</sequence>
<protein>
    <submittedName>
        <fullName evidence="2">Abortive phage resistance protein</fullName>
    </submittedName>
</protein>
<keyword evidence="3" id="KW-1185">Reference proteome</keyword>
<dbReference type="Pfam" id="PF10592">
    <property type="entry name" value="AIPR"/>
    <property type="match status" value="1"/>
</dbReference>
<reference evidence="2 3" key="1">
    <citation type="submission" date="2018-08" db="EMBL/GenBank/DDBJ databases">
        <title>Neisseria animalis ATCC 49930 complete genome.</title>
        <authorList>
            <person name="Veseli I.A."/>
            <person name="Mascarenhas dos Santos A.C."/>
            <person name="Buttler R."/>
            <person name="Pombert J.-F."/>
        </authorList>
    </citation>
    <scope>NUCLEOTIDE SEQUENCE [LARGE SCALE GENOMIC DNA]</scope>
    <source>
        <strain evidence="2 3">ATCC 49930</strain>
    </source>
</reference>
<gene>
    <name evidence="2" type="ORF">D0T90_09390</name>
</gene>
<dbReference type="EMBL" id="CP031699">
    <property type="protein sequence ID" value="QEY24652.1"/>
    <property type="molecule type" value="Genomic_DNA"/>
</dbReference>
<dbReference type="KEGG" id="naq:D0T90_09390"/>
<dbReference type="OrthoDB" id="9806213at2"/>
<dbReference type="RefSeq" id="WP_123794761.1">
    <property type="nucleotide sequence ID" value="NZ_CP031699.1"/>
</dbReference>
<dbReference type="Proteomes" id="UP000325536">
    <property type="component" value="Chromosome"/>
</dbReference>